<dbReference type="Proteomes" id="UP001500280">
    <property type="component" value="Unassembled WGS sequence"/>
</dbReference>
<dbReference type="InterPro" id="IPR051601">
    <property type="entry name" value="Serine_prot/Carboxylest_S33"/>
</dbReference>
<keyword evidence="7" id="KW-1185">Reference proteome</keyword>
<keyword evidence="3" id="KW-0732">Signal</keyword>
<evidence type="ECO:0000256" key="3">
    <source>
        <dbReference type="SAM" id="SignalP"/>
    </source>
</evidence>
<dbReference type="InterPro" id="IPR029058">
    <property type="entry name" value="AB_hydrolase_fold"/>
</dbReference>
<dbReference type="Pfam" id="PF00561">
    <property type="entry name" value="Abhydrolase_1"/>
    <property type="match status" value="1"/>
</dbReference>
<dbReference type="InterPro" id="IPR000073">
    <property type="entry name" value="AB_hydrolase_1"/>
</dbReference>
<feature type="domain" description="AB hydrolase-1" evidence="4">
    <location>
        <begin position="77"/>
        <end position="248"/>
    </location>
</feature>
<proteinExistence type="inferred from homology"/>
<evidence type="ECO:0000259" key="5">
    <source>
        <dbReference type="Pfam" id="PF08386"/>
    </source>
</evidence>
<evidence type="ECO:0000259" key="4">
    <source>
        <dbReference type="Pfam" id="PF00561"/>
    </source>
</evidence>
<feature type="signal peptide" evidence="3">
    <location>
        <begin position="1"/>
        <end position="23"/>
    </location>
</feature>
<comment type="caution">
    <text evidence="6">The sequence shown here is derived from an EMBL/GenBank/DDBJ whole genome shotgun (WGS) entry which is preliminary data.</text>
</comment>
<comment type="similarity">
    <text evidence="1">Belongs to the peptidase S33 family.</text>
</comment>
<evidence type="ECO:0000313" key="7">
    <source>
        <dbReference type="Proteomes" id="UP001500280"/>
    </source>
</evidence>
<gene>
    <name evidence="6" type="ORF">GCM10009745_58870</name>
</gene>
<dbReference type="PANTHER" id="PTHR43248">
    <property type="entry name" value="2-SUCCINYL-6-HYDROXY-2,4-CYCLOHEXADIENE-1-CARBOXYLATE SYNTHASE"/>
    <property type="match status" value="1"/>
</dbReference>
<reference evidence="7" key="1">
    <citation type="journal article" date="2019" name="Int. J. Syst. Evol. Microbiol.">
        <title>The Global Catalogue of Microorganisms (GCM) 10K type strain sequencing project: providing services to taxonomists for standard genome sequencing and annotation.</title>
        <authorList>
            <consortium name="The Broad Institute Genomics Platform"/>
            <consortium name="The Broad Institute Genome Sequencing Center for Infectious Disease"/>
            <person name="Wu L."/>
            <person name="Ma J."/>
        </authorList>
    </citation>
    <scope>NUCLEOTIDE SEQUENCE [LARGE SCALE GENOMIC DNA]</scope>
    <source>
        <strain evidence="7">JCM 14307</strain>
    </source>
</reference>
<protein>
    <submittedName>
        <fullName evidence="6">Alpha/beta hydrolase</fullName>
    </submittedName>
</protein>
<dbReference type="RefSeq" id="WP_344158913.1">
    <property type="nucleotide sequence ID" value="NZ_BAAANF010000019.1"/>
</dbReference>
<accession>A0ABP4UDL7</accession>
<dbReference type="Pfam" id="PF08386">
    <property type="entry name" value="Abhydrolase_4"/>
    <property type="match status" value="1"/>
</dbReference>
<feature type="chain" id="PRO_5046925403" evidence="3">
    <location>
        <begin position="24"/>
        <end position="483"/>
    </location>
</feature>
<dbReference type="Gene3D" id="3.40.50.1820">
    <property type="entry name" value="alpha/beta hydrolase"/>
    <property type="match status" value="1"/>
</dbReference>
<dbReference type="GO" id="GO:0016787">
    <property type="term" value="F:hydrolase activity"/>
    <property type="evidence" value="ECO:0007669"/>
    <property type="project" value="UniProtKB-KW"/>
</dbReference>
<dbReference type="EMBL" id="BAAANF010000019">
    <property type="protein sequence ID" value="GAA1703634.1"/>
    <property type="molecule type" value="Genomic_DNA"/>
</dbReference>
<evidence type="ECO:0000256" key="2">
    <source>
        <dbReference type="ARBA" id="ARBA00022801"/>
    </source>
</evidence>
<dbReference type="InterPro" id="IPR013595">
    <property type="entry name" value="Pept_S33_TAP-like_C"/>
</dbReference>
<dbReference type="SUPFAM" id="SSF53474">
    <property type="entry name" value="alpha/beta-Hydrolases"/>
    <property type="match status" value="1"/>
</dbReference>
<evidence type="ECO:0000313" key="6">
    <source>
        <dbReference type="EMBL" id="GAA1703634.1"/>
    </source>
</evidence>
<evidence type="ECO:0000256" key="1">
    <source>
        <dbReference type="ARBA" id="ARBA00010088"/>
    </source>
</evidence>
<organism evidence="6 7">
    <name type="scientific">Kribbella yunnanensis</name>
    <dbReference type="NCBI Taxonomy" id="190194"/>
    <lineage>
        <taxon>Bacteria</taxon>
        <taxon>Bacillati</taxon>
        <taxon>Actinomycetota</taxon>
        <taxon>Actinomycetes</taxon>
        <taxon>Propionibacteriales</taxon>
        <taxon>Kribbellaceae</taxon>
        <taxon>Kribbella</taxon>
    </lineage>
</organism>
<dbReference type="PANTHER" id="PTHR43248:SF25">
    <property type="entry name" value="AB HYDROLASE-1 DOMAIN-CONTAINING PROTEIN-RELATED"/>
    <property type="match status" value="1"/>
</dbReference>
<name>A0ABP4UDL7_9ACTN</name>
<feature type="domain" description="Peptidase S33 tripeptidyl aminopeptidase-like C-terminal" evidence="5">
    <location>
        <begin position="382"/>
        <end position="470"/>
    </location>
</feature>
<sequence>MKRALGALTAGVVLAAATVPAMAGTAKIVWKPCAGEQPGYECGTLVLPIDRSKPGGPTFELAVNRHKATDPTHRVGVLFVNPGGPGGSGVQFAGDAEQFFSPQILERFDIIGFDPRGVAGSKPVLCDQDLVEKQQAAIYPRTATEFAQLVTVEKQLRADCRARTGPMYDHMSAVDVADDMDALRGALGEAKLNYYGISYGTLFGQMYAERYADRVRAMVIDSTVDHSLGTEAFLTSEARAVEDSFHEWVKWNQRTASSPLHGQDAVKIWDGLMAKAERDALTDADGNKVTTTKLKDEAGSMGYGPDWPRFSAWVAALNIGQKASSRAAALGEPVAEPVAASLCSDFNFSIRDFKHYQQLTAAELRNAPHVRGSHLGHAATTACLASPKATNPQHIPMLRTPNKILMLNSAHDPSTPYEWAAAIHGQNKAGTVLLSYGGWGHGVYPYTACTRSTTDNYLTALKVPAGNLHCAAQEPAGPNSDQG</sequence>
<keyword evidence="2 6" id="KW-0378">Hydrolase</keyword>